<evidence type="ECO:0000313" key="2">
    <source>
        <dbReference type="Proteomes" id="UP000593564"/>
    </source>
</evidence>
<organism evidence="1 2">
    <name type="scientific">Camellia sinensis</name>
    <name type="common">Tea plant</name>
    <name type="synonym">Thea sinensis</name>
    <dbReference type="NCBI Taxonomy" id="4442"/>
    <lineage>
        <taxon>Eukaryota</taxon>
        <taxon>Viridiplantae</taxon>
        <taxon>Streptophyta</taxon>
        <taxon>Embryophyta</taxon>
        <taxon>Tracheophyta</taxon>
        <taxon>Spermatophyta</taxon>
        <taxon>Magnoliopsida</taxon>
        <taxon>eudicotyledons</taxon>
        <taxon>Gunneridae</taxon>
        <taxon>Pentapetalae</taxon>
        <taxon>asterids</taxon>
        <taxon>Ericales</taxon>
        <taxon>Theaceae</taxon>
        <taxon>Camellia</taxon>
    </lineage>
</organism>
<protein>
    <submittedName>
        <fullName evidence="1">Uncharacterized protein</fullName>
    </submittedName>
</protein>
<reference evidence="2" key="1">
    <citation type="journal article" date="2020" name="Nat. Commun.">
        <title>Genome assembly of wild tea tree DASZ reveals pedigree and selection history of tea varieties.</title>
        <authorList>
            <person name="Zhang W."/>
            <person name="Zhang Y."/>
            <person name="Qiu H."/>
            <person name="Guo Y."/>
            <person name="Wan H."/>
            <person name="Zhang X."/>
            <person name="Scossa F."/>
            <person name="Alseekh S."/>
            <person name="Zhang Q."/>
            <person name="Wang P."/>
            <person name="Xu L."/>
            <person name="Schmidt M.H."/>
            <person name="Jia X."/>
            <person name="Li D."/>
            <person name="Zhu A."/>
            <person name="Guo F."/>
            <person name="Chen W."/>
            <person name="Ni D."/>
            <person name="Usadel B."/>
            <person name="Fernie A.R."/>
            <person name="Wen W."/>
        </authorList>
    </citation>
    <scope>NUCLEOTIDE SEQUENCE [LARGE SCALE GENOMIC DNA]</scope>
    <source>
        <strain evidence="2">cv. G240</strain>
    </source>
</reference>
<dbReference type="InterPro" id="IPR001611">
    <property type="entry name" value="Leu-rich_rpt"/>
</dbReference>
<dbReference type="PANTHER" id="PTHR47186:SF20">
    <property type="entry name" value="DISEASE RESISTANCE PROTEIN RPS5-LIKE"/>
    <property type="match status" value="1"/>
</dbReference>
<gene>
    <name evidence="1" type="ORF">HYC85_004359</name>
</gene>
<dbReference type="InterPro" id="IPR032675">
    <property type="entry name" value="LRR_dom_sf"/>
</dbReference>
<reference evidence="1 2" key="2">
    <citation type="submission" date="2020-07" db="EMBL/GenBank/DDBJ databases">
        <title>Genome assembly of wild tea tree DASZ reveals pedigree and selection history of tea varieties.</title>
        <authorList>
            <person name="Zhang W."/>
        </authorList>
    </citation>
    <scope>NUCLEOTIDE SEQUENCE [LARGE SCALE GENOMIC DNA]</scope>
    <source>
        <strain evidence="2">cv. G240</strain>
        <tissue evidence="1">Leaf</tissue>
    </source>
</reference>
<dbReference type="Gene3D" id="3.80.10.10">
    <property type="entry name" value="Ribonuclease Inhibitor"/>
    <property type="match status" value="1"/>
</dbReference>
<proteinExistence type="predicted"/>
<dbReference type="EMBL" id="JACBKZ010000002">
    <property type="protein sequence ID" value="KAF5957134.1"/>
    <property type="molecule type" value="Genomic_DNA"/>
</dbReference>
<dbReference type="SUPFAM" id="SSF52058">
    <property type="entry name" value="L domain-like"/>
    <property type="match status" value="1"/>
</dbReference>
<dbReference type="Proteomes" id="UP000593564">
    <property type="component" value="Unassembled WGS sequence"/>
</dbReference>
<name>A0A7J7HYE9_CAMSI</name>
<dbReference type="AlphaFoldDB" id="A0A7J7HYE9"/>
<evidence type="ECO:0000313" key="1">
    <source>
        <dbReference type="EMBL" id="KAF5957134.1"/>
    </source>
</evidence>
<accession>A0A7J7HYE9</accession>
<dbReference type="Pfam" id="PF13855">
    <property type="entry name" value="LRR_8"/>
    <property type="match status" value="1"/>
</dbReference>
<comment type="caution">
    <text evidence="1">The sequence shown here is derived from an EMBL/GenBank/DDBJ whole genome shotgun (WGS) entry which is preliminary data.</text>
</comment>
<keyword evidence="2" id="KW-1185">Reference proteome</keyword>
<sequence>MHNNIDELPSRPPICLQLTTLLLTMNDSEVLQIPNSFFTHMQRLKVLDLSFTAIQSLPESISKLENLYALLLENCRQLKLCSFMEKLKALKELKLTESQIEEVPKVLKN</sequence>
<dbReference type="PANTHER" id="PTHR47186">
    <property type="entry name" value="LEUCINE-RICH REPEAT-CONTAINING PROTEIN 57"/>
    <property type="match status" value="1"/>
</dbReference>